<dbReference type="InterPro" id="IPR025141">
    <property type="entry name" value="DUF4082"/>
</dbReference>
<evidence type="ECO:0000313" key="3">
    <source>
        <dbReference type="EMBL" id="GAA1945741.1"/>
    </source>
</evidence>
<accession>A0ABN2Q6J7</accession>
<keyword evidence="4" id="KW-1185">Reference proteome</keyword>
<comment type="caution">
    <text evidence="3">The sequence shown here is derived from an EMBL/GenBank/DDBJ whole genome shotgun (WGS) entry which is preliminary data.</text>
</comment>
<evidence type="ECO:0000256" key="1">
    <source>
        <dbReference type="SAM" id="SignalP"/>
    </source>
</evidence>
<dbReference type="EMBL" id="BAAANN010000004">
    <property type="protein sequence ID" value="GAA1945741.1"/>
    <property type="molecule type" value="Genomic_DNA"/>
</dbReference>
<evidence type="ECO:0000259" key="2">
    <source>
        <dbReference type="Pfam" id="PF13313"/>
    </source>
</evidence>
<feature type="domain" description="DUF4082" evidence="2">
    <location>
        <begin position="41"/>
        <end position="186"/>
    </location>
</feature>
<dbReference type="Proteomes" id="UP001501116">
    <property type="component" value="Unassembled WGS sequence"/>
</dbReference>
<dbReference type="Pfam" id="PF13313">
    <property type="entry name" value="DUF4082"/>
    <property type="match status" value="1"/>
</dbReference>
<reference evidence="3 4" key="1">
    <citation type="journal article" date="2019" name="Int. J. Syst. Evol. Microbiol.">
        <title>The Global Catalogue of Microorganisms (GCM) 10K type strain sequencing project: providing services to taxonomists for standard genome sequencing and annotation.</title>
        <authorList>
            <consortium name="The Broad Institute Genomics Platform"/>
            <consortium name="The Broad Institute Genome Sequencing Center for Infectious Disease"/>
            <person name="Wu L."/>
            <person name="Ma J."/>
        </authorList>
    </citation>
    <scope>NUCLEOTIDE SEQUENCE [LARGE SCALE GENOMIC DNA]</scope>
    <source>
        <strain evidence="3 4">JCM 14545</strain>
    </source>
</reference>
<evidence type="ECO:0000313" key="4">
    <source>
        <dbReference type="Proteomes" id="UP001501116"/>
    </source>
</evidence>
<proteinExistence type="predicted"/>
<organism evidence="3 4">
    <name type="scientific">Amycolatopsis minnesotensis</name>
    <dbReference type="NCBI Taxonomy" id="337894"/>
    <lineage>
        <taxon>Bacteria</taxon>
        <taxon>Bacillati</taxon>
        <taxon>Actinomycetota</taxon>
        <taxon>Actinomycetes</taxon>
        <taxon>Pseudonocardiales</taxon>
        <taxon>Pseudonocardiaceae</taxon>
        <taxon>Amycolatopsis</taxon>
    </lineage>
</organism>
<keyword evidence="1" id="KW-0732">Signal</keyword>
<gene>
    <name evidence="3" type="ORF">GCM10009754_11940</name>
</gene>
<name>A0ABN2Q6J7_9PSEU</name>
<feature type="chain" id="PRO_5046451143" description="DUF4082 domain-containing protein" evidence="1">
    <location>
        <begin position="32"/>
        <end position="608"/>
    </location>
</feature>
<feature type="signal peptide" evidence="1">
    <location>
        <begin position="1"/>
        <end position="31"/>
    </location>
</feature>
<sequence length="608" mass="64866">MRTRNFLVAIPTVLALAGATLAISAATPTSAPVTESLWPNASPSVASDADSGSVELGVRFTSAVPGRVTGVRFYKGPSNTGEHIGSLWSADGVRLATVAFRDETASGWQHALFEHPVAIAANTPYVASYHAPRGGYSGDQGYFRGYSQFSGNLTAPKSGPQANGVFSYGRSSKFPTQSYRDSNYFVDVFFQADPNARPQPASPVPSVSAKDTLAKGVELPRVPWEGGPAYYAANPGAKAWGDPAFFPTAVWFESVLGRQDVETDKAAGLNTYIELTNNSDPALLRANGMAAIAADLPGSGSERVGALLADEVDMWAGPGSGAWTGNYPGQGEVCAVRGCGYTVLKTLSDQLKEPDARLRFANFGKGVLFWESDAEAEKFVNGYTTAVSNDVYWYTDPNVCTSSSEGPSLGVVNPNCRLAANYGLTVDRMRALDAKDGKLQPVFGFVETGHPFTDAASPTITGPQLEGAVMNSLIHEARGIIYFNHSFGGPCVSQHVLRDPCGAAVRPSVTKMNERIRQLAPILNTQSFQYSFAHGMDTMLKSYDGSYYVFAMLGRGTSSGKQVLNLPAGMAGSRASVLFEDREVPVVDGTLTDEFAAEYSYHVYRITP</sequence>
<protein>
    <recommendedName>
        <fullName evidence="2">DUF4082 domain-containing protein</fullName>
    </recommendedName>
</protein>
<dbReference type="RefSeq" id="WP_344414298.1">
    <property type="nucleotide sequence ID" value="NZ_BAAANN010000004.1"/>
</dbReference>